<dbReference type="AlphaFoldDB" id="A0A9D1KN63"/>
<evidence type="ECO:0000256" key="5">
    <source>
        <dbReference type="ARBA" id="ARBA00022927"/>
    </source>
</evidence>
<feature type="compositionally biased region" description="Basic residues" evidence="10">
    <location>
        <begin position="38"/>
        <end position="48"/>
    </location>
</feature>
<evidence type="ECO:0000256" key="8">
    <source>
        <dbReference type="ARBA" id="ARBA00023136"/>
    </source>
</evidence>
<dbReference type="Proteomes" id="UP000886842">
    <property type="component" value="Unassembled WGS sequence"/>
</dbReference>
<dbReference type="GO" id="GO:0008320">
    <property type="term" value="F:protein transmembrane transporter activity"/>
    <property type="evidence" value="ECO:0007669"/>
    <property type="project" value="UniProtKB-UniRule"/>
</dbReference>
<dbReference type="Gene3D" id="1.20.5.1030">
    <property type="entry name" value="Preprotein translocase secy subunit"/>
    <property type="match status" value="1"/>
</dbReference>
<evidence type="ECO:0000256" key="9">
    <source>
        <dbReference type="HAMAP-Rule" id="MF_00422"/>
    </source>
</evidence>
<evidence type="ECO:0000256" key="10">
    <source>
        <dbReference type="SAM" id="MobiDB-lite"/>
    </source>
</evidence>
<reference evidence="11" key="1">
    <citation type="submission" date="2020-10" db="EMBL/GenBank/DDBJ databases">
        <authorList>
            <person name="Gilroy R."/>
        </authorList>
    </citation>
    <scope>NUCLEOTIDE SEQUENCE</scope>
    <source>
        <strain evidence="11">ChiGjej1B1-24693</strain>
    </source>
</reference>
<dbReference type="InterPro" id="IPR001901">
    <property type="entry name" value="Translocase_SecE/Sec61-g"/>
</dbReference>
<evidence type="ECO:0000256" key="7">
    <source>
        <dbReference type="ARBA" id="ARBA00023010"/>
    </source>
</evidence>
<evidence type="ECO:0000313" key="12">
    <source>
        <dbReference type="Proteomes" id="UP000886842"/>
    </source>
</evidence>
<evidence type="ECO:0000256" key="1">
    <source>
        <dbReference type="ARBA" id="ARBA00004370"/>
    </source>
</evidence>
<accession>A0A9D1KN63</accession>
<comment type="subunit">
    <text evidence="9">Component of the Sec protein translocase complex. Heterotrimer consisting of SecY, SecE and SecG subunits. The heterotrimers can form oligomers, although 1 heterotrimer is thought to be able to translocate proteins. Interacts with the ribosome. Interacts with SecDF, and other proteins may be involved. Interacts with SecA.</text>
</comment>
<keyword evidence="4 9" id="KW-0812">Transmembrane</keyword>
<keyword evidence="2 9" id="KW-0813">Transport</keyword>
<dbReference type="InterPro" id="IPR038379">
    <property type="entry name" value="SecE_sf"/>
</dbReference>
<evidence type="ECO:0000256" key="2">
    <source>
        <dbReference type="ARBA" id="ARBA00022448"/>
    </source>
</evidence>
<feature type="transmembrane region" description="Helical" evidence="9">
    <location>
        <begin position="81"/>
        <end position="102"/>
    </location>
</feature>
<evidence type="ECO:0000256" key="6">
    <source>
        <dbReference type="ARBA" id="ARBA00022989"/>
    </source>
</evidence>
<feature type="region of interest" description="Disordered" evidence="10">
    <location>
        <begin position="1"/>
        <end position="58"/>
    </location>
</feature>
<evidence type="ECO:0000313" key="11">
    <source>
        <dbReference type="EMBL" id="HIT74988.1"/>
    </source>
</evidence>
<name>A0A9D1KN63_9ACTN</name>
<proteinExistence type="inferred from homology"/>
<dbReference type="GO" id="GO:0006605">
    <property type="term" value="P:protein targeting"/>
    <property type="evidence" value="ECO:0007669"/>
    <property type="project" value="UniProtKB-UniRule"/>
</dbReference>
<keyword evidence="7 9" id="KW-0811">Translocation</keyword>
<dbReference type="Pfam" id="PF00584">
    <property type="entry name" value="SecE"/>
    <property type="match status" value="1"/>
</dbReference>
<organism evidence="11 12">
    <name type="scientific">Candidatus Avipropionibacterium avicola</name>
    <dbReference type="NCBI Taxonomy" id="2840701"/>
    <lineage>
        <taxon>Bacteria</taxon>
        <taxon>Bacillati</taxon>
        <taxon>Actinomycetota</taxon>
        <taxon>Actinomycetes</taxon>
        <taxon>Propionibacteriales</taxon>
        <taxon>Propionibacteriaceae</taxon>
        <taxon>Propionibacteriaceae incertae sedis</taxon>
        <taxon>Candidatus Avipropionibacterium</taxon>
    </lineage>
</organism>
<keyword evidence="8 9" id="KW-0472">Membrane</keyword>
<dbReference type="HAMAP" id="MF_00422">
    <property type="entry name" value="SecE"/>
    <property type="match status" value="1"/>
</dbReference>
<dbReference type="PANTHER" id="PTHR33910:SF1">
    <property type="entry name" value="PROTEIN TRANSLOCASE SUBUNIT SECE"/>
    <property type="match status" value="1"/>
</dbReference>
<evidence type="ECO:0000256" key="3">
    <source>
        <dbReference type="ARBA" id="ARBA00022475"/>
    </source>
</evidence>
<dbReference type="GO" id="GO:0043952">
    <property type="term" value="P:protein transport by the Sec complex"/>
    <property type="evidence" value="ECO:0007669"/>
    <property type="project" value="UniProtKB-UniRule"/>
</dbReference>
<dbReference type="GO" id="GO:0009306">
    <property type="term" value="P:protein secretion"/>
    <property type="evidence" value="ECO:0007669"/>
    <property type="project" value="UniProtKB-UniRule"/>
</dbReference>
<dbReference type="EMBL" id="DVLP01000159">
    <property type="protein sequence ID" value="HIT74988.1"/>
    <property type="molecule type" value="Genomic_DNA"/>
</dbReference>
<comment type="similarity">
    <text evidence="9">Belongs to the SecE/SEC61-gamma family.</text>
</comment>
<keyword evidence="5 9" id="KW-0653">Protein transport</keyword>
<gene>
    <name evidence="9 11" type="primary">secE</name>
    <name evidence="11" type="ORF">IAA98_05330</name>
</gene>
<dbReference type="GO" id="GO:0065002">
    <property type="term" value="P:intracellular protein transmembrane transport"/>
    <property type="evidence" value="ECO:0007669"/>
    <property type="project" value="UniProtKB-UniRule"/>
</dbReference>
<comment type="function">
    <text evidence="9">Essential subunit of the Sec protein translocation channel SecYEG. Clamps together the 2 halves of SecY. May contact the channel plug during translocation.</text>
</comment>
<comment type="subcellular location">
    <subcellularLocation>
        <location evidence="9">Cell membrane</location>
        <topology evidence="9">Single-pass membrane protein</topology>
    </subcellularLocation>
    <subcellularLocation>
        <location evidence="1">Membrane</location>
    </subcellularLocation>
</comment>
<dbReference type="InterPro" id="IPR005807">
    <property type="entry name" value="SecE_bac"/>
</dbReference>
<sequence>MRPTTGKTRKAKAATKDRRPATKTKAKANRDKDTARGTKGRATPKRPSSKALEEERTGPVQFVKESVGELRKVVYPTSSQLGTYFVVVLIFVLFIIGFTSGIDLGFGKLILLVFG</sequence>
<keyword evidence="6 9" id="KW-1133">Transmembrane helix</keyword>
<protein>
    <recommendedName>
        <fullName evidence="9">Protein translocase subunit SecE</fullName>
    </recommendedName>
</protein>
<reference evidence="11" key="2">
    <citation type="journal article" date="2021" name="PeerJ">
        <title>Extensive microbial diversity within the chicken gut microbiome revealed by metagenomics and culture.</title>
        <authorList>
            <person name="Gilroy R."/>
            <person name="Ravi A."/>
            <person name="Getino M."/>
            <person name="Pursley I."/>
            <person name="Horton D.L."/>
            <person name="Alikhan N.F."/>
            <person name="Baker D."/>
            <person name="Gharbi K."/>
            <person name="Hall N."/>
            <person name="Watson M."/>
            <person name="Adriaenssens E.M."/>
            <person name="Foster-Nyarko E."/>
            <person name="Jarju S."/>
            <person name="Secka A."/>
            <person name="Antonio M."/>
            <person name="Oren A."/>
            <person name="Chaudhuri R.R."/>
            <person name="La Ragione R."/>
            <person name="Hildebrand F."/>
            <person name="Pallen M.J."/>
        </authorList>
    </citation>
    <scope>NUCLEOTIDE SEQUENCE</scope>
    <source>
        <strain evidence="11">ChiGjej1B1-24693</strain>
    </source>
</reference>
<dbReference type="GO" id="GO:0005886">
    <property type="term" value="C:plasma membrane"/>
    <property type="evidence" value="ECO:0007669"/>
    <property type="project" value="UniProtKB-SubCell"/>
</dbReference>
<comment type="caution">
    <text evidence="11">The sequence shown here is derived from an EMBL/GenBank/DDBJ whole genome shotgun (WGS) entry which is preliminary data.</text>
</comment>
<keyword evidence="3 9" id="KW-1003">Cell membrane</keyword>
<dbReference type="NCBIfam" id="TIGR00964">
    <property type="entry name" value="secE_bact"/>
    <property type="match status" value="1"/>
</dbReference>
<dbReference type="PANTHER" id="PTHR33910">
    <property type="entry name" value="PROTEIN TRANSLOCASE SUBUNIT SECE"/>
    <property type="match status" value="1"/>
</dbReference>
<evidence type="ECO:0000256" key="4">
    <source>
        <dbReference type="ARBA" id="ARBA00022692"/>
    </source>
</evidence>